<accession>A0A814F515</accession>
<protein>
    <submittedName>
        <fullName evidence="2">Uncharacterized protein</fullName>
    </submittedName>
</protein>
<evidence type="ECO:0000313" key="3">
    <source>
        <dbReference type="Proteomes" id="UP000663879"/>
    </source>
</evidence>
<keyword evidence="3" id="KW-1185">Reference proteome</keyword>
<dbReference type="EMBL" id="CAJNOC010003403">
    <property type="protein sequence ID" value="CAF0981088.1"/>
    <property type="molecule type" value="Genomic_DNA"/>
</dbReference>
<proteinExistence type="predicted"/>
<evidence type="ECO:0000256" key="1">
    <source>
        <dbReference type="SAM" id="MobiDB-lite"/>
    </source>
</evidence>
<comment type="caution">
    <text evidence="2">The sequence shown here is derived from an EMBL/GenBank/DDBJ whole genome shotgun (WGS) entry which is preliminary data.</text>
</comment>
<feature type="region of interest" description="Disordered" evidence="1">
    <location>
        <begin position="1"/>
        <end position="40"/>
    </location>
</feature>
<feature type="compositionally biased region" description="Polar residues" evidence="1">
    <location>
        <begin position="1"/>
        <end position="17"/>
    </location>
</feature>
<sequence>MKRNPTSPLVHNHTTLSPPNPAVLNPPSQPSPPSPPVLNPLSPPRLLSSHVLNPPFKILYLIYATGLDSTNSPIESFNRSIKRTFTLNKCQSLHNFVNTMVRMAKYYSIKLDALQSSQIYLTRIYLNKL</sequence>
<dbReference type="Proteomes" id="UP000663879">
    <property type="component" value="Unassembled WGS sequence"/>
</dbReference>
<organism evidence="2 3">
    <name type="scientific">Brachionus calyciflorus</name>
    <dbReference type="NCBI Taxonomy" id="104777"/>
    <lineage>
        <taxon>Eukaryota</taxon>
        <taxon>Metazoa</taxon>
        <taxon>Spiralia</taxon>
        <taxon>Gnathifera</taxon>
        <taxon>Rotifera</taxon>
        <taxon>Eurotatoria</taxon>
        <taxon>Monogononta</taxon>
        <taxon>Pseudotrocha</taxon>
        <taxon>Ploima</taxon>
        <taxon>Brachionidae</taxon>
        <taxon>Brachionus</taxon>
    </lineage>
</organism>
<evidence type="ECO:0000313" key="2">
    <source>
        <dbReference type="EMBL" id="CAF0981088.1"/>
    </source>
</evidence>
<gene>
    <name evidence="2" type="ORF">OXX778_LOCUS15425</name>
</gene>
<name>A0A814F515_9BILA</name>
<dbReference type="AlphaFoldDB" id="A0A814F515"/>
<reference evidence="2" key="1">
    <citation type="submission" date="2021-02" db="EMBL/GenBank/DDBJ databases">
        <authorList>
            <person name="Nowell W R."/>
        </authorList>
    </citation>
    <scope>NUCLEOTIDE SEQUENCE</scope>
    <source>
        <strain evidence="2">Ploen Becks lab</strain>
    </source>
</reference>
<feature type="compositionally biased region" description="Pro residues" evidence="1">
    <location>
        <begin position="27"/>
        <end position="40"/>
    </location>
</feature>